<comment type="caution">
    <text evidence="2">The sequence shown here is derived from an EMBL/GenBank/DDBJ whole genome shotgun (WGS) entry which is preliminary data.</text>
</comment>
<evidence type="ECO:0000256" key="1">
    <source>
        <dbReference type="SAM" id="SignalP"/>
    </source>
</evidence>
<dbReference type="PROSITE" id="PS51257">
    <property type="entry name" value="PROKAR_LIPOPROTEIN"/>
    <property type="match status" value="1"/>
</dbReference>
<protein>
    <submittedName>
        <fullName evidence="2">FtsP/CotA-like multicopper oxidase with cupredoxin domain</fullName>
    </submittedName>
</protein>
<dbReference type="SUPFAM" id="SSF49503">
    <property type="entry name" value="Cupredoxins"/>
    <property type="match status" value="1"/>
</dbReference>
<keyword evidence="1" id="KW-0732">Signal</keyword>
<dbReference type="Gene3D" id="2.60.40.420">
    <property type="entry name" value="Cupredoxins - blue copper proteins"/>
    <property type="match status" value="1"/>
</dbReference>
<keyword evidence="3" id="KW-1185">Reference proteome</keyword>
<dbReference type="EMBL" id="JAVDSG010000001">
    <property type="protein sequence ID" value="MDR6591976.1"/>
    <property type="molecule type" value="Genomic_DNA"/>
</dbReference>
<gene>
    <name evidence="2" type="ORF">J2S66_000360</name>
</gene>
<organism evidence="2 3">
    <name type="scientific">Saccharothrix longispora</name>
    <dbReference type="NCBI Taxonomy" id="33920"/>
    <lineage>
        <taxon>Bacteria</taxon>
        <taxon>Bacillati</taxon>
        <taxon>Actinomycetota</taxon>
        <taxon>Actinomycetes</taxon>
        <taxon>Pseudonocardiales</taxon>
        <taxon>Pseudonocardiaceae</taxon>
        <taxon>Saccharothrix</taxon>
    </lineage>
</organism>
<evidence type="ECO:0000313" key="2">
    <source>
        <dbReference type="EMBL" id="MDR6591976.1"/>
    </source>
</evidence>
<dbReference type="Proteomes" id="UP001268819">
    <property type="component" value="Unassembled WGS sequence"/>
</dbReference>
<proteinExistence type="predicted"/>
<dbReference type="RefSeq" id="WP_310302940.1">
    <property type="nucleotide sequence ID" value="NZ_BAAAXB010000001.1"/>
</dbReference>
<name>A0ABU1PMS8_9PSEU</name>
<feature type="chain" id="PRO_5047533083" evidence="1">
    <location>
        <begin position="21"/>
        <end position="106"/>
    </location>
</feature>
<sequence>MIRVLLLSLLLLAGCAPEPAVPPAGPLVLRLSADRASPQRVEAARGQVVRLTVTSDEPVDVHVHGVDVLAKADREKAAELEFTVDEPGTYDVEAHPDTLLVRLVVR</sequence>
<feature type="signal peptide" evidence="1">
    <location>
        <begin position="1"/>
        <end position="20"/>
    </location>
</feature>
<evidence type="ECO:0000313" key="3">
    <source>
        <dbReference type="Proteomes" id="UP001268819"/>
    </source>
</evidence>
<dbReference type="InterPro" id="IPR008972">
    <property type="entry name" value="Cupredoxin"/>
</dbReference>
<reference evidence="2 3" key="1">
    <citation type="submission" date="2023-07" db="EMBL/GenBank/DDBJ databases">
        <title>Sequencing the genomes of 1000 actinobacteria strains.</title>
        <authorList>
            <person name="Klenk H.-P."/>
        </authorList>
    </citation>
    <scope>NUCLEOTIDE SEQUENCE [LARGE SCALE GENOMIC DNA]</scope>
    <source>
        <strain evidence="2 3">DSM 43749</strain>
    </source>
</reference>
<accession>A0ABU1PMS8</accession>